<evidence type="ECO:0000313" key="4">
    <source>
        <dbReference type="EMBL" id="CAE2270239.1"/>
    </source>
</evidence>
<sequence length="424" mass="45918">MPDYASSTQNEKWLYTNDSLAEVRARANREARRALAAEPDGAASSSGNETGGDNGGGGGKGGGAKPLVPARWYASGYASARVSGEVDYDDGSGESGDPWESSPKRGAQALLTPEDEQQLIQFYTGKIHDLIGPAAMVPRLRRDEKVAATTAVLFRRFFLSNSVMVHDPKAIMVASAFLGSKVEDATADVRYLEEGTKLMQAPVPMQDIIDAEIHFLAGVNFELMCYHPYKTVLAYTEDLRTFLKSERGRLLATFPDGASRPVAGEDLRPMHDKARKIVLDAVLSDVSLLYSPGQIGLAAMMVANEELRANPPPSSAAVPYIDLMGYVRARFEEQSEKEHALLAERMGELSGMLRGLKEGKHGCGNHGIDMVKLKAVHKKLKKCRAWGVGSEGGDSKKKKKKKKRKAEDKAGGDGPPLKVPKSES</sequence>
<feature type="region of interest" description="Disordered" evidence="2">
    <location>
        <begin position="85"/>
        <end position="105"/>
    </location>
</feature>
<dbReference type="GO" id="GO:0006357">
    <property type="term" value="P:regulation of transcription by RNA polymerase II"/>
    <property type="evidence" value="ECO:0007669"/>
    <property type="project" value="InterPro"/>
</dbReference>
<name>A0A7S4JQ75_9STRA</name>
<dbReference type="SUPFAM" id="SSF47954">
    <property type="entry name" value="Cyclin-like"/>
    <property type="match status" value="2"/>
</dbReference>
<gene>
    <name evidence="4" type="ORF">OAUR00152_LOCUS31555</name>
</gene>
<dbReference type="InterPro" id="IPR036915">
    <property type="entry name" value="Cyclin-like_sf"/>
</dbReference>
<dbReference type="GO" id="GO:0016538">
    <property type="term" value="F:cyclin-dependent protein serine/threonine kinase regulator activity"/>
    <property type="evidence" value="ECO:0007669"/>
    <property type="project" value="InterPro"/>
</dbReference>
<dbReference type="InterPro" id="IPR043198">
    <property type="entry name" value="Cyclin/Ssn8"/>
</dbReference>
<dbReference type="InterPro" id="IPR031658">
    <property type="entry name" value="Cyclin_C_2"/>
</dbReference>
<feature type="compositionally biased region" description="Gly residues" evidence="2">
    <location>
        <begin position="49"/>
        <end position="64"/>
    </location>
</feature>
<feature type="compositionally biased region" description="Basic and acidic residues" evidence="2">
    <location>
        <begin position="24"/>
        <end position="35"/>
    </location>
</feature>
<feature type="region of interest" description="Disordered" evidence="2">
    <location>
        <begin position="386"/>
        <end position="424"/>
    </location>
</feature>
<evidence type="ECO:0000259" key="3">
    <source>
        <dbReference type="Pfam" id="PF16899"/>
    </source>
</evidence>
<proteinExistence type="predicted"/>
<organism evidence="4">
    <name type="scientific">Odontella aurita</name>
    <dbReference type="NCBI Taxonomy" id="265563"/>
    <lineage>
        <taxon>Eukaryota</taxon>
        <taxon>Sar</taxon>
        <taxon>Stramenopiles</taxon>
        <taxon>Ochrophyta</taxon>
        <taxon>Bacillariophyta</taxon>
        <taxon>Mediophyceae</taxon>
        <taxon>Biddulphiophycidae</taxon>
        <taxon>Eupodiscales</taxon>
        <taxon>Odontellaceae</taxon>
        <taxon>Odontella</taxon>
    </lineage>
</organism>
<evidence type="ECO:0000256" key="1">
    <source>
        <dbReference type="ARBA" id="ARBA00023127"/>
    </source>
</evidence>
<keyword evidence="1" id="KW-0195">Cyclin</keyword>
<evidence type="ECO:0000256" key="2">
    <source>
        <dbReference type="SAM" id="MobiDB-lite"/>
    </source>
</evidence>
<dbReference type="EMBL" id="HBKQ01045793">
    <property type="protein sequence ID" value="CAE2270239.1"/>
    <property type="molecule type" value="Transcribed_RNA"/>
</dbReference>
<dbReference type="PANTHER" id="PTHR10026">
    <property type="entry name" value="CYCLIN"/>
    <property type="match status" value="1"/>
</dbReference>
<dbReference type="Pfam" id="PF16899">
    <property type="entry name" value="Cyclin_C_2"/>
    <property type="match status" value="1"/>
</dbReference>
<accession>A0A7S4JQ75</accession>
<dbReference type="CDD" id="cd20525">
    <property type="entry name" value="CYCLIN_CCNH_rpt2"/>
    <property type="match status" value="1"/>
</dbReference>
<protein>
    <recommendedName>
        <fullName evidence="3">Cyclin C-terminal domain-containing protein</fullName>
    </recommendedName>
</protein>
<dbReference type="Gene3D" id="1.10.472.10">
    <property type="entry name" value="Cyclin-like"/>
    <property type="match status" value="2"/>
</dbReference>
<feature type="region of interest" description="Disordered" evidence="2">
    <location>
        <begin position="24"/>
        <end position="65"/>
    </location>
</feature>
<reference evidence="4" key="1">
    <citation type="submission" date="2021-01" db="EMBL/GenBank/DDBJ databases">
        <authorList>
            <person name="Corre E."/>
            <person name="Pelletier E."/>
            <person name="Niang G."/>
            <person name="Scheremetjew M."/>
            <person name="Finn R."/>
            <person name="Kale V."/>
            <person name="Holt S."/>
            <person name="Cochrane G."/>
            <person name="Meng A."/>
            <person name="Brown T."/>
            <person name="Cohen L."/>
        </authorList>
    </citation>
    <scope>NUCLEOTIDE SEQUENCE</scope>
    <source>
        <strain evidence="4">Isolate 1302-5</strain>
    </source>
</reference>
<dbReference type="AlphaFoldDB" id="A0A7S4JQ75"/>
<feature type="domain" description="Cyclin C-terminal" evidence="3">
    <location>
        <begin position="227"/>
        <end position="332"/>
    </location>
</feature>